<organism evidence="1 2">
    <name type="scientific">Acetobacterium malicum</name>
    <dbReference type="NCBI Taxonomy" id="52692"/>
    <lineage>
        <taxon>Bacteria</taxon>
        <taxon>Bacillati</taxon>
        <taxon>Bacillota</taxon>
        <taxon>Clostridia</taxon>
        <taxon>Eubacteriales</taxon>
        <taxon>Eubacteriaceae</taxon>
        <taxon>Acetobacterium</taxon>
    </lineage>
</organism>
<dbReference type="Proteomes" id="UP000622405">
    <property type="component" value="Unassembled WGS sequence"/>
</dbReference>
<reference evidence="1 2" key="1">
    <citation type="journal article" date="2020" name="mSystems">
        <title>Defining Genomic and Predicted Metabolic Features of the Acetobacterium Genus.</title>
        <authorList>
            <person name="Ross D.E."/>
            <person name="Marshall C.W."/>
            <person name="Gulliver D."/>
            <person name="May H.D."/>
            <person name="Norman R.S."/>
        </authorList>
    </citation>
    <scope>NUCLEOTIDE SEQUENCE [LARGE SCALE GENOMIC DNA]</scope>
    <source>
        <strain evidence="1 2">DSM 4132</strain>
    </source>
</reference>
<evidence type="ECO:0008006" key="3">
    <source>
        <dbReference type="Google" id="ProtNLM"/>
    </source>
</evidence>
<accession>A0ABR6Z2B5</accession>
<protein>
    <recommendedName>
        <fullName evidence="3">Replication terminator protein</fullName>
    </recommendedName>
</protein>
<gene>
    <name evidence="1" type="ORF">GH811_18320</name>
</gene>
<dbReference type="EMBL" id="WJBE01000031">
    <property type="protein sequence ID" value="MBC3901558.1"/>
    <property type="molecule type" value="Genomic_DNA"/>
</dbReference>
<proteinExistence type="predicted"/>
<evidence type="ECO:0000313" key="2">
    <source>
        <dbReference type="Proteomes" id="UP000622405"/>
    </source>
</evidence>
<keyword evidence="2" id="KW-1185">Reference proteome</keyword>
<dbReference type="RefSeq" id="WP_186895589.1">
    <property type="nucleotide sequence ID" value="NZ_WJBE01000031.1"/>
</dbReference>
<name>A0ABR6Z2B5_9FIRM</name>
<comment type="caution">
    <text evidence="1">The sequence shown here is derived from an EMBL/GenBank/DDBJ whole genome shotgun (WGS) entry which is preliminary data.</text>
</comment>
<evidence type="ECO:0000313" key="1">
    <source>
        <dbReference type="EMBL" id="MBC3901558.1"/>
    </source>
</evidence>
<sequence length="109" mass="11854">MNLNEIAGGGLQELFSHEMDKVLKNIKDPNTDPKATRKISIQLSIKPDEQRMVGNVDIKVSHTSAPIRGLATNILMEKTGAGVTVSEISDKVPGQLDMDNIIAMEGARR</sequence>